<evidence type="ECO:0000313" key="7">
    <source>
        <dbReference type="EMBL" id="HIW93836.1"/>
    </source>
</evidence>
<dbReference type="EMBL" id="DXGA01000101">
    <property type="protein sequence ID" value="HIW93836.1"/>
    <property type="molecule type" value="Genomic_DNA"/>
</dbReference>
<evidence type="ECO:0000256" key="4">
    <source>
        <dbReference type="ARBA" id="ARBA00022989"/>
    </source>
</evidence>
<dbReference type="PANTHER" id="PTHR43701:SF2">
    <property type="entry name" value="MEMBRANE TRANSPORTER PROTEIN YJNA-RELATED"/>
    <property type="match status" value="1"/>
</dbReference>
<gene>
    <name evidence="7" type="ORF">H9868_04760</name>
</gene>
<evidence type="ECO:0000256" key="5">
    <source>
        <dbReference type="ARBA" id="ARBA00023136"/>
    </source>
</evidence>
<protein>
    <recommendedName>
        <fullName evidence="6">Probable membrane transporter protein</fullName>
    </recommendedName>
</protein>
<keyword evidence="4 6" id="KW-1133">Transmembrane helix</keyword>
<comment type="subcellular location">
    <subcellularLocation>
        <location evidence="6">Cell membrane</location>
        <topology evidence="6">Multi-pass membrane protein</topology>
    </subcellularLocation>
    <subcellularLocation>
        <location evidence="1">Membrane</location>
        <topology evidence="1">Multi-pass membrane protein</topology>
    </subcellularLocation>
</comment>
<keyword evidence="6" id="KW-1003">Cell membrane</keyword>
<dbReference type="PANTHER" id="PTHR43701">
    <property type="entry name" value="MEMBRANE TRANSPORTER PROTEIN MJ0441-RELATED"/>
    <property type="match status" value="1"/>
</dbReference>
<evidence type="ECO:0000313" key="8">
    <source>
        <dbReference type="Proteomes" id="UP000824192"/>
    </source>
</evidence>
<keyword evidence="3 6" id="KW-0812">Transmembrane</keyword>
<comment type="caution">
    <text evidence="7">The sequence shown here is derived from an EMBL/GenBank/DDBJ whole genome shotgun (WGS) entry which is preliminary data.</text>
</comment>
<evidence type="ECO:0000256" key="1">
    <source>
        <dbReference type="ARBA" id="ARBA00004141"/>
    </source>
</evidence>
<comment type="similarity">
    <text evidence="2 6">Belongs to the 4-toluene sulfonate uptake permease (TSUP) (TC 2.A.102) family.</text>
</comment>
<dbReference type="InterPro" id="IPR002781">
    <property type="entry name" value="TM_pro_TauE-like"/>
</dbReference>
<proteinExistence type="inferred from homology"/>
<dbReference type="Pfam" id="PF01925">
    <property type="entry name" value="TauE"/>
    <property type="match status" value="1"/>
</dbReference>
<organism evidence="7 8">
    <name type="scientific">Candidatus Flavonifractor merdipullorum</name>
    <dbReference type="NCBI Taxonomy" id="2838590"/>
    <lineage>
        <taxon>Bacteria</taxon>
        <taxon>Bacillati</taxon>
        <taxon>Bacillota</taxon>
        <taxon>Clostridia</taxon>
        <taxon>Eubacteriales</taxon>
        <taxon>Oscillospiraceae</taxon>
        <taxon>Flavonifractor</taxon>
    </lineage>
</organism>
<dbReference type="AlphaFoldDB" id="A0A9D1RW41"/>
<feature type="transmembrane region" description="Helical" evidence="6">
    <location>
        <begin position="72"/>
        <end position="92"/>
    </location>
</feature>
<reference evidence="7" key="2">
    <citation type="submission" date="2021-04" db="EMBL/GenBank/DDBJ databases">
        <authorList>
            <person name="Gilroy R."/>
        </authorList>
    </citation>
    <scope>NUCLEOTIDE SEQUENCE</scope>
    <source>
        <strain evidence="7">ChiGjej6B6-1540</strain>
    </source>
</reference>
<evidence type="ECO:0000256" key="2">
    <source>
        <dbReference type="ARBA" id="ARBA00009142"/>
    </source>
</evidence>
<dbReference type="InterPro" id="IPR051598">
    <property type="entry name" value="TSUP/Inactive_protease-like"/>
</dbReference>
<accession>A0A9D1RW41</accession>
<keyword evidence="5 6" id="KW-0472">Membrane</keyword>
<sequence length="128" mass="12809">MTAWILPLAVGTATGILSACGVGGGTLLLVYLTSFAGVEQSLAQGINLLYFLPAAALALPSHVKNGYVDKTCLLPAVGAGLAAAVLGAVLATGLEEGILRRLFGLFLAVVGLRELFSPSGGGSDSPPE</sequence>
<name>A0A9D1RW41_9FIRM</name>
<dbReference type="Proteomes" id="UP000824192">
    <property type="component" value="Unassembled WGS sequence"/>
</dbReference>
<dbReference type="GO" id="GO:0005886">
    <property type="term" value="C:plasma membrane"/>
    <property type="evidence" value="ECO:0007669"/>
    <property type="project" value="UniProtKB-SubCell"/>
</dbReference>
<evidence type="ECO:0000256" key="3">
    <source>
        <dbReference type="ARBA" id="ARBA00022692"/>
    </source>
</evidence>
<evidence type="ECO:0000256" key="6">
    <source>
        <dbReference type="RuleBase" id="RU363041"/>
    </source>
</evidence>
<feature type="transmembrane region" description="Helical" evidence="6">
    <location>
        <begin position="42"/>
        <end position="60"/>
    </location>
</feature>
<reference evidence="7" key="1">
    <citation type="journal article" date="2021" name="PeerJ">
        <title>Extensive microbial diversity within the chicken gut microbiome revealed by metagenomics and culture.</title>
        <authorList>
            <person name="Gilroy R."/>
            <person name="Ravi A."/>
            <person name="Getino M."/>
            <person name="Pursley I."/>
            <person name="Horton D.L."/>
            <person name="Alikhan N.F."/>
            <person name="Baker D."/>
            <person name="Gharbi K."/>
            <person name="Hall N."/>
            <person name="Watson M."/>
            <person name="Adriaenssens E.M."/>
            <person name="Foster-Nyarko E."/>
            <person name="Jarju S."/>
            <person name="Secka A."/>
            <person name="Antonio M."/>
            <person name="Oren A."/>
            <person name="Chaudhuri R.R."/>
            <person name="La Ragione R."/>
            <person name="Hildebrand F."/>
            <person name="Pallen M.J."/>
        </authorList>
    </citation>
    <scope>NUCLEOTIDE SEQUENCE</scope>
    <source>
        <strain evidence="7">ChiGjej6B6-1540</strain>
    </source>
</reference>